<dbReference type="Pfam" id="PF01063">
    <property type="entry name" value="Aminotran_4"/>
    <property type="match status" value="1"/>
</dbReference>
<dbReference type="PANTHER" id="PTHR42743">
    <property type="entry name" value="AMINO-ACID AMINOTRANSFERASE"/>
    <property type="match status" value="1"/>
</dbReference>
<dbReference type="InterPro" id="IPR001544">
    <property type="entry name" value="Aminotrans_IV"/>
</dbReference>
<evidence type="ECO:0000313" key="2">
    <source>
        <dbReference type="EMBL" id="QJY45720.1"/>
    </source>
</evidence>
<dbReference type="SUPFAM" id="SSF56752">
    <property type="entry name" value="D-aminoacid aminotransferase-like PLP-dependent enzymes"/>
    <property type="match status" value="1"/>
</dbReference>
<organism evidence="2 3">
    <name type="scientific">Pseudonocardia broussonetiae</name>
    <dbReference type="NCBI Taxonomy" id="2736640"/>
    <lineage>
        <taxon>Bacteria</taxon>
        <taxon>Bacillati</taxon>
        <taxon>Actinomycetota</taxon>
        <taxon>Actinomycetes</taxon>
        <taxon>Pseudonocardiales</taxon>
        <taxon>Pseudonocardiaceae</taxon>
        <taxon>Pseudonocardia</taxon>
    </lineage>
</organism>
<reference evidence="2 3" key="1">
    <citation type="submission" date="2020-05" db="EMBL/GenBank/DDBJ databases">
        <authorList>
            <person name="Mo P."/>
        </authorList>
    </citation>
    <scope>NUCLEOTIDE SEQUENCE [LARGE SCALE GENOMIC DNA]</scope>
    <source>
        <strain evidence="2 3">Gen01</strain>
    </source>
</reference>
<dbReference type="KEGG" id="pbro:HOP40_07850"/>
<proteinExistence type="inferred from homology"/>
<dbReference type="GO" id="GO:0008483">
    <property type="term" value="F:transaminase activity"/>
    <property type="evidence" value="ECO:0007669"/>
    <property type="project" value="UniProtKB-KW"/>
</dbReference>
<dbReference type="GO" id="GO:0046394">
    <property type="term" value="P:carboxylic acid biosynthetic process"/>
    <property type="evidence" value="ECO:0007669"/>
    <property type="project" value="UniProtKB-ARBA"/>
</dbReference>
<keyword evidence="3" id="KW-1185">Reference proteome</keyword>
<keyword evidence="2" id="KW-0032">Aminotransferase</keyword>
<dbReference type="Gene3D" id="3.20.10.10">
    <property type="entry name" value="D-amino Acid Aminotransferase, subunit A, domain 2"/>
    <property type="match status" value="1"/>
</dbReference>
<dbReference type="AlphaFoldDB" id="A0A6M6JF75"/>
<dbReference type="Proteomes" id="UP000505377">
    <property type="component" value="Chromosome"/>
</dbReference>
<name>A0A6M6JF75_9PSEU</name>
<comment type="similarity">
    <text evidence="1">Belongs to the class-IV pyridoxal-phosphate-dependent aminotransferase family.</text>
</comment>
<dbReference type="EMBL" id="CP053564">
    <property type="protein sequence ID" value="QJY45720.1"/>
    <property type="molecule type" value="Genomic_DNA"/>
</dbReference>
<evidence type="ECO:0000313" key="3">
    <source>
        <dbReference type="Proteomes" id="UP000505377"/>
    </source>
</evidence>
<dbReference type="InterPro" id="IPR043132">
    <property type="entry name" value="BCAT-like_C"/>
</dbReference>
<dbReference type="InterPro" id="IPR043131">
    <property type="entry name" value="BCAT-like_N"/>
</dbReference>
<keyword evidence="2" id="KW-0808">Transferase</keyword>
<dbReference type="InterPro" id="IPR036038">
    <property type="entry name" value="Aminotransferase-like"/>
</dbReference>
<evidence type="ECO:0000256" key="1">
    <source>
        <dbReference type="ARBA" id="ARBA00009320"/>
    </source>
</evidence>
<protein>
    <submittedName>
        <fullName evidence="2">Branched chain amino acid aminotransferase</fullName>
    </submittedName>
</protein>
<gene>
    <name evidence="2" type="ORF">HOP40_07850</name>
</gene>
<dbReference type="CDD" id="cd00449">
    <property type="entry name" value="PLPDE_IV"/>
    <property type="match status" value="1"/>
</dbReference>
<accession>A0A6M6JF75</accession>
<sequence>MKMSERAWFNGQVVPHHSADPSVASNTLHLGIAVFDGCVAYWNDDHWHQHLMREHMERFHRGAARMDLALPWGVEELLDGVHLLLDTLPRRTHYIRPIAYRTAPEVFFSVDVESTSACMFAVPITRDVDGAVRCQLSSVERVRHTAIDVTWKVSGAYANSYLCEREARRAGFDTGVMLNSAGLICEASSSNLFFVADRTLVTPRLDGDVFPGLTRALLIDQARAADITLVERDVHPAELPNFDAALLCGTLSEVRPVSCIGDVNWPSADDPTVRHVIDRFRRSTHR</sequence>
<dbReference type="Gene3D" id="3.30.470.10">
    <property type="match status" value="1"/>
</dbReference>
<dbReference type="PANTHER" id="PTHR42743:SF4">
    <property type="entry name" value="BRANCHED-CHAIN-AMINO-ACID AMINOTRANSFERASE-RELATED"/>
    <property type="match status" value="1"/>
</dbReference>
<dbReference type="InterPro" id="IPR050571">
    <property type="entry name" value="Class-IV_PLP-Dep_Aminotrnsfr"/>
</dbReference>